<dbReference type="InterPro" id="IPR043775">
    <property type="entry name" value="DUF5717_N"/>
</dbReference>
<sequence length="1178" mass="137457">MKTLIDKLAAGVSTYEMPDAEVLENRIAVELETGDYKRGELNIKSKNNLPIKGVVFSTDNHITFENNQFNGINNVIRYSVSSKNLEQGQICNGTISMVTTAGGFDIPFAITIKKRELESTIGMIGGFNDFLRLINESYDEALILFLSKEFKEFFLKNDSFGSTLYDMVLHNSNRGIAMEEFLVGMGLKKRVAISTKENYREYSNIKENYADTINLERSCLGYAEINVTVEGDFLYNCKSQVKGDDFNGKVAEYEFYINAARLHGGSNHGRLIFETTNETIVYDIVIVNEKDEINDYIEEKKNNIGLIKNYLDFRTGVIDGKKWINKMSKMAQERLEKNEDDLVGILVKAQVAIAENNTEEATSYLDRASKQMAIKDKNNVEEYCYYLYLKTLHKNNPNYTNEIKAEIKKYFESGHDTWQLLWLLFYMDERYDENPSLKYTMIKRMFGEGCFSPVMYFEAANILINQPELLRILNSFEIQVLNFAAKYKIVTKDLAKQTADLMIKDKAYNEGYFNILARFYEQTKEEEVLTCICTMIINGNKLDHSYSKWLTEGVREELRITNLYEYYIYTINTSNYKPLEKSAYKYFSYGTDTLMYNKDYFYANLLTNISMLEDEYLKFRDGVEKYATEQLLKGNNNDHLRLIYSKLITDDFLVGNMQQAMPQVLNTYKITVKNEKIKTVVVRHKETENIITSTVNNGVAYVRLYTKNPVILFMDNKGRFIWESDYQIKHLKIEAPITKKGSSNLTKLVETEKILEHPNMYKGKVQELKETVEIPELSKQYRDSLKEFIVDYYYKGYDLGEMDIYIMQFNLAELSKVSRKKIMEILIERNLMEMVYPHIAKYGYESIKVSLLEKLCVELVKEPEFDKNEILIEMCAESFRNGCRDENVLKFLGKYYDSGSLELYQMFLAVQSRNINDNTLAEKLLVQLIFEGSVDKSIYEIYEEYIKGPTSSVIRRAFYTYVSYNYFIKKVQCPERIWEIVQQELENGFDVTLITKIAFVEVMSQKDKLTENQIKITKDLIDTLVKSNVNFEFYKKFNKWYKIPFNLLDKTIIDFRTNPKHRVDITYEIKNQEGKTGKVTEEMGSIYPGIFSKEVIMFYGEEIDYSIKEYSNEYPEGKVVDNYSVRISEKNAYNDESRFGIINSMMICKALGEDDAARDMMQTYELCKEAGRKLFRLL</sequence>
<keyword evidence="4" id="KW-1185">Reference proteome</keyword>
<accession>A0A413R7L6</accession>
<comment type="caution">
    <text evidence="3">The sequence shown here is derived from an EMBL/GenBank/DDBJ whole genome shotgun (WGS) entry which is preliminary data.</text>
</comment>
<dbReference type="Pfam" id="PF18983">
    <property type="entry name" value="DUF5717"/>
    <property type="match status" value="1"/>
</dbReference>
<name>A0A413R7L6_9FIRM</name>
<evidence type="ECO:0000313" key="4">
    <source>
        <dbReference type="Proteomes" id="UP000284779"/>
    </source>
</evidence>
<proteinExistence type="predicted"/>
<protein>
    <recommendedName>
        <fullName evidence="5">DUF5717 domain-containing protein</fullName>
    </recommendedName>
</protein>
<feature type="domain" description="DUF5717" evidence="1">
    <location>
        <begin position="868"/>
        <end position="1175"/>
    </location>
</feature>
<gene>
    <name evidence="3" type="ORF">DW944_08270</name>
</gene>
<dbReference type="RefSeq" id="WP_117970865.1">
    <property type="nucleotide sequence ID" value="NZ_JAFILN010000001.1"/>
</dbReference>
<dbReference type="InterPro" id="IPR043774">
    <property type="entry name" value="DUF5717_C"/>
</dbReference>
<dbReference type="EMBL" id="QSFD01000007">
    <property type="protein sequence ID" value="RHA18052.1"/>
    <property type="molecule type" value="Genomic_DNA"/>
</dbReference>
<feature type="domain" description="DUF5717" evidence="2">
    <location>
        <begin position="1"/>
        <end position="865"/>
    </location>
</feature>
<evidence type="ECO:0000259" key="2">
    <source>
        <dbReference type="Pfam" id="PF18984"/>
    </source>
</evidence>
<evidence type="ECO:0000259" key="1">
    <source>
        <dbReference type="Pfam" id="PF18983"/>
    </source>
</evidence>
<reference evidence="3 4" key="1">
    <citation type="submission" date="2018-08" db="EMBL/GenBank/DDBJ databases">
        <title>A genome reference for cultivated species of the human gut microbiota.</title>
        <authorList>
            <person name="Zou Y."/>
            <person name="Xue W."/>
            <person name="Luo G."/>
        </authorList>
    </citation>
    <scope>NUCLEOTIDE SEQUENCE [LARGE SCALE GENOMIC DNA]</scope>
    <source>
        <strain evidence="3 4">AM44-11BH</strain>
    </source>
</reference>
<dbReference type="AlphaFoldDB" id="A0A413R7L6"/>
<evidence type="ECO:0000313" key="3">
    <source>
        <dbReference type="EMBL" id="RHA18052.1"/>
    </source>
</evidence>
<organism evidence="3 4">
    <name type="scientific">Eubacterium ventriosum</name>
    <dbReference type="NCBI Taxonomy" id="39496"/>
    <lineage>
        <taxon>Bacteria</taxon>
        <taxon>Bacillati</taxon>
        <taxon>Bacillota</taxon>
        <taxon>Clostridia</taxon>
        <taxon>Eubacteriales</taxon>
        <taxon>Eubacteriaceae</taxon>
        <taxon>Eubacterium</taxon>
    </lineage>
</organism>
<evidence type="ECO:0008006" key="5">
    <source>
        <dbReference type="Google" id="ProtNLM"/>
    </source>
</evidence>
<dbReference type="Pfam" id="PF18984">
    <property type="entry name" value="DUF5717_N"/>
    <property type="match status" value="1"/>
</dbReference>
<dbReference type="Proteomes" id="UP000284779">
    <property type="component" value="Unassembled WGS sequence"/>
</dbReference>